<dbReference type="EMBL" id="JAMWBK010000002">
    <property type="protein sequence ID" value="KAJ8907344.1"/>
    <property type="molecule type" value="Genomic_DNA"/>
</dbReference>
<keyword evidence="1" id="KW-0106">Calcium</keyword>
<dbReference type="InterPro" id="IPR029058">
    <property type="entry name" value="AB_hydrolase_fold"/>
</dbReference>
<evidence type="ECO:0000259" key="2">
    <source>
        <dbReference type="PROSITE" id="PS50222"/>
    </source>
</evidence>
<dbReference type="InterPro" id="IPR011992">
    <property type="entry name" value="EF-hand-dom_pair"/>
</dbReference>
<evidence type="ECO:0000256" key="1">
    <source>
        <dbReference type="ARBA" id="ARBA00022837"/>
    </source>
</evidence>
<reference evidence="3 4" key="1">
    <citation type="journal article" date="2023" name="Nat. Commun.">
        <title>Origin of minicircular mitochondrial genomes in red algae.</title>
        <authorList>
            <person name="Lee Y."/>
            <person name="Cho C.H."/>
            <person name="Lee Y.M."/>
            <person name="Park S.I."/>
            <person name="Yang J.H."/>
            <person name="West J.A."/>
            <person name="Bhattacharya D."/>
            <person name="Yoon H.S."/>
        </authorList>
    </citation>
    <scope>NUCLEOTIDE SEQUENCE [LARGE SCALE GENOMIC DNA]</scope>
    <source>
        <strain evidence="3 4">CCMP1338</strain>
        <tissue evidence="3">Whole cell</tissue>
    </source>
</reference>
<keyword evidence="4" id="KW-1185">Reference proteome</keyword>
<sequence length="580" mass="65999">MKKFNKIADQAKKQFQADHSNEKRGAVYYEPDTELRSIKDQDVPGGLKLEVMLEATRLANFCYLEKSGCYWKSSKREKKDFAAIKPEHLSIGLMVAMGRFPDLSTGMNLKLISNEHDQEFDEGKGHLYSGIIKEWRTDTDLVILHNPDEKIIAIAWRGTESGSDVRVDLNALSAEWPYTSGPKLHVSTGFKSAHDSVIEPIKQTLKAMWKSGSYERILVCGHSLGGALAHLHAHALSYILEEELRKSPLPPEERLMCYTIGAPKAGNAEFLKDYTTRVGHSYRLVNDHDIVPRLPVPRRNHVGVPIIANEEHFYINPSFETKRRFESESQQSERISDHMPPNYLKVVLSHYARQQMTELADRLILDAWTAFVTCTDVTKTTALEVQKPRGDDPKLMSVKPVTVREPHQDSMKKILVEAFGSELANQDVLDHLLLYARKCLEINIFRPWEKPFDEDVVDLSAFRIAVFDLIGNPDSLGRLRALETARLRDMFDLIDTDGDGLISAEEYVQAHRKIQPESAPEIEAKGAVKMLHDQYKMAYNEYNLEYSEEFAPTDISFEEFKMAPQVRNGDALNIIQKLKA</sequence>
<name>A0AAV8UZ54_9RHOD</name>
<dbReference type="InterPro" id="IPR002048">
    <property type="entry name" value="EF_hand_dom"/>
</dbReference>
<accession>A0AAV8UZ54</accession>
<dbReference type="InterPro" id="IPR002921">
    <property type="entry name" value="Fungal_lipase-type"/>
</dbReference>
<protein>
    <recommendedName>
        <fullName evidence="2">EF-hand domain-containing protein</fullName>
    </recommendedName>
</protein>
<dbReference type="Gene3D" id="1.10.238.10">
    <property type="entry name" value="EF-hand"/>
    <property type="match status" value="1"/>
</dbReference>
<dbReference type="PROSITE" id="PS00018">
    <property type="entry name" value="EF_HAND_1"/>
    <property type="match status" value="1"/>
</dbReference>
<dbReference type="Gene3D" id="3.40.50.1820">
    <property type="entry name" value="alpha/beta hydrolase"/>
    <property type="match status" value="1"/>
</dbReference>
<comment type="caution">
    <text evidence="3">The sequence shown here is derived from an EMBL/GenBank/DDBJ whole genome shotgun (WGS) entry which is preliminary data.</text>
</comment>
<gene>
    <name evidence="3" type="ORF">NDN08_007458</name>
</gene>
<evidence type="ECO:0000313" key="4">
    <source>
        <dbReference type="Proteomes" id="UP001157974"/>
    </source>
</evidence>
<dbReference type="GO" id="GO:0005509">
    <property type="term" value="F:calcium ion binding"/>
    <property type="evidence" value="ECO:0007669"/>
    <property type="project" value="InterPro"/>
</dbReference>
<dbReference type="Pfam" id="PF01764">
    <property type="entry name" value="Lipase_3"/>
    <property type="match status" value="1"/>
</dbReference>
<evidence type="ECO:0000313" key="3">
    <source>
        <dbReference type="EMBL" id="KAJ8907344.1"/>
    </source>
</evidence>
<dbReference type="SUPFAM" id="SSF53474">
    <property type="entry name" value="alpha/beta-Hydrolases"/>
    <property type="match status" value="1"/>
</dbReference>
<dbReference type="CDD" id="cd00519">
    <property type="entry name" value="Lipase_3"/>
    <property type="match status" value="1"/>
</dbReference>
<dbReference type="PROSITE" id="PS50222">
    <property type="entry name" value="EF_HAND_2"/>
    <property type="match status" value="1"/>
</dbReference>
<dbReference type="InterPro" id="IPR018247">
    <property type="entry name" value="EF_Hand_1_Ca_BS"/>
</dbReference>
<dbReference type="SUPFAM" id="SSF47473">
    <property type="entry name" value="EF-hand"/>
    <property type="match status" value="1"/>
</dbReference>
<dbReference type="InterPro" id="IPR051218">
    <property type="entry name" value="Sec_MonoDiacylglyc_Lipase"/>
</dbReference>
<feature type="domain" description="EF-hand" evidence="2">
    <location>
        <begin position="482"/>
        <end position="517"/>
    </location>
</feature>
<dbReference type="AlphaFoldDB" id="A0AAV8UZ54"/>
<dbReference type="PANTHER" id="PTHR45856:SF24">
    <property type="entry name" value="FUNGAL LIPASE-LIKE DOMAIN-CONTAINING PROTEIN"/>
    <property type="match status" value="1"/>
</dbReference>
<proteinExistence type="predicted"/>
<dbReference type="Proteomes" id="UP001157974">
    <property type="component" value="Unassembled WGS sequence"/>
</dbReference>
<dbReference type="Pfam" id="PF13202">
    <property type="entry name" value="EF-hand_5"/>
    <property type="match status" value="1"/>
</dbReference>
<dbReference type="GO" id="GO:0006629">
    <property type="term" value="P:lipid metabolic process"/>
    <property type="evidence" value="ECO:0007669"/>
    <property type="project" value="InterPro"/>
</dbReference>
<dbReference type="SMART" id="SM00054">
    <property type="entry name" value="EFh"/>
    <property type="match status" value="1"/>
</dbReference>
<dbReference type="PANTHER" id="PTHR45856">
    <property type="entry name" value="ALPHA/BETA-HYDROLASES SUPERFAMILY PROTEIN"/>
    <property type="match status" value="1"/>
</dbReference>
<organism evidence="3 4">
    <name type="scientific">Rhodosorus marinus</name>
    <dbReference type="NCBI Taxonomy" id="101924"/>
    <lineage>
        <taxon>Eukaryota</taxon>
        <taxon>Rhodophyta</taxon>
        <taxon>Stylonematophyceae</taxon>
        <taxon>Stylonematales</taxon>
        <taxon>Stylonemataceae</taxon>
        <taxon>Rhodosorus</taxon>
    </lineage>
</organism>